<gene>
    <name evidence="1" type="ORF">GIB67_000290</name>
</gene>
<organism evidence="1 2">
    <name type="scientific">Kingdonia uniflora</name>
    <dbReference type="NCBI Taxonomy" id="39325"/>
    <lineage>
        <taxon>Eukaryota</taxon>
        <taxon>Viridiplantae</taxon>
        <taxon>Streptophyta</taxon>
        <taxon>Embryophyta</taxon>
        <taxon>Tracheophyta</taxon>
        <taxon>Spermatophyta</taxon>
        <taxon>Magnoliopsida</taxon>
        <taxon>Ranunculales</taxon>
        <taxon>Circaeasteraceae</taxon>
        <taxon>Kingdonia</taxon>
    </lineage>
</organism>
<protein>
    <submittedName>
        <fullName evidence="1">Uncharacterized protein</fullName>
    </submittedName>
</protein>
<evidence type="ECO:0000313" key="2">
    <source>
        <dbReference type="Proteomes" id="UP000541444"/>
    </source>
</evidence>
<comment type="caution">
    <text evidence="1">The sequence shown here is derived from an EMBL/GenBank/DDBJ whole genome shotgun (WGS) entry which is preliminary data.</text>
</comment>
<dbReference type="Proteomes" id="UP000541444">
    <property type="component" value="Unassembled WGS sequence"/>
</dbReference>
<reference evidence="1 2" key="1">
    <citation type="journal article" date="2020" name="IScience">
        <title>Genome Sequencing of the Endangered Kingdonia uniflora (Circaeasteraceae, Ranunculales) Reveals Potential Mechanisms of Evolutionary Specialization.</title>
        <authorList>
            <person name="Sun Y."/>
            <person name="Deng T."/>
            <person name="Zhang A."/>
            <person name="Moore M.J."/>
            <person name="Landis J.B."/>
            <person name="Lin N."/>
            <person name="Zhang H."/>
            <person name="Zhang X."/>
            <person name="Huang J."/>
            <person name="Zhang X."/>
            <person name="Sun H."/>
            <person name="Wang H."/>
        </authorList>
    </citation>
    <scope>NUCLEOTIDE SEQUENCE [LARGE SCALE GENOMIC DNA]</scope>
    <source>
        <strain evidence="1">TB1705</strain>
        <tissue evidence="1">Leaf</tissue>
    </source>
</reference>
<keyword evidence="2" id="KW-1185">Reference proteome</keyword>
<name>A0A7J7LCF2_9MAGN</name>
<proteinExistence type="predicted"/>
<accession>A0A7J7LCF2</accession>
<dbReference type="EMBL" id="JACGCM010002394">
    <property type="protein sequence ID" value="KAF6140242.1"/>
    <property type="molecule type" value="Genomic_DNA"/>
</dbReference>
<evidence type="ECO:0000313" key="1">
    <source>
        <dbReference type="EMBL" id="KAF6140242.1"/>
    </source>
</evidence>
<sequence length="77" mass="8743">MGNIDMFEPTTLRASITPMVVTSAEAHSLSQNFSLPGEEEGPDLRWYIEWTGKRDMLPIYHLRDPPPMFASYGAEEL</sequence>
<dbReference type="AlphaFoldDB" id="A0A7J7LCF2"/>